<reference evidence="1 2" key="1">
    <citation type="journal article" date="2022" name="G3 (Bethesda)">
        <title>Whole-genome sequence and methylome profiling of the almond [Prunus dulcis (Mill.) D.A. Webb] cultivar 'Nonpareil'.</title>
        <authorList>
            <person name="D'Amico-Willman K.M."/>
            <person name="Ouma W.Z."/>
            <person name="Meulia T."/>
            <person name="Sideli G.M."/>
            <person name="Gradziel T.M."/>
            <person name="Fresnedo-Ramirez J."/>
        </authorList>
    </citation>
    <scope>NUCLEOTIDE SEQUENCE [LARGE SCALE GENOMIC DNA]</scope>
    <source>
        <strain evidence="1">Clone GOH B32 T37-40</strain>
    </source>
</reference>
<accession>A0AAD4WTZ1</accession>
<evidence type="ECO:0008006" key="3">
    <source>
        <dbReference type="Google" id="ProtNLM"/>
    </source>
</evidence>
<proteinExistence type="predicted"/>
<keyword evidence="2" id="KW-1185">Reference proteome</keyword>
<organism evidence="1 2">
    <name type="scientific">Prunus dulcis</name>
    <name type="common">Almond</name>
    <name type="synonym">Amygdalus dulcis</name>
    <dbReference type="NCBI Taxonomy" id="3755"/>
    <lineage>
        <taxon>Eukaryota</taxon>
        <taxon>Viridiplantae</taxon>
        <taxon>Streptophyta</taxon>
        <taxon>Embryophyta</taxon>
        <taxon>Tracheophyta</taxon>
        <taxon>Spermatophyta</taxon>
        <taxon>Magnoliopsida</taxon>
        <taxon>eudicotyledons</taxon>
        <taxon>Gunneridae</taxon>
        <taxon>Pentapetalae</taxon>
        <taxon>rosids</taxon>
        <taxon>fabids</taxon>
        <taxon>Rosales</taxon>
        <taxon>Rosaceae</taxon>
        <taxon>Amygdaloideae</taxon>
        <taxon>Amygdaleae</taxon>
        <taxon>Prunus</taxon>
    </lineage>
</organism>
<dbReference type="EMBL" id="JAJFAZ020000001">
    <property type="protein sequence ID" value="KAI5348769.1"/>
    <property type="molecule type" value="Genomic_DNA"/>
</dbReference>
<gene>
    <name evidence="1" type="ORF">L3X38_001656</name>
</gene>
<evidence type="ECO:0000313" key="2">
    <source>
        <dbReference type="Proteomes" id="UP001054821"/>
    </source>
</evidence>
<dbReference type="Gene3D" id="3.40.395.10">
    <property type="entry name" value="Adenoviral Proteinase, Chain A"/>
    <property type="match status" value="1"/>
</dbReference>
<comment type="caution">
    <text evidence="1">The sequence shown here is derived from an EMBL/GenBank/DDBJ whole genome shotgun (WGS) entry which is preliminary data.</text>
</comment>
<evidence type="ECO:0000313" key="1">
    <source>
        <dbReference type="EMBL" id="KAI5348769.1"/>
    </source>
</evidence>
<sequence length="135" mass="14470">MYISFGRTICSIEDLPQQCDGASCGIMTVKFIEHLSADISLDKVDPSKITYYLLKLAIEALKGEAHGSSGGVALYGDPSSLIQLFASVILCSNVKSFIGSAAMLYMVILGNCTVGGSGYLPYMANNLFPFCRHGR</sequence>
<dbReference type="AlphaFoldDB" id="A0AAD4WTZ1"/>
<dbReference type="Proteomes" id="UP001054821">
    <property type="component" value="Chromosome 1"/>
</dbReference>
<protein>
    <recommendedName>
        <fullName evidence="3">Ubiquitin-like protease family profile domain-containing protein</fullName>
    </recommendedName>
</protein>
<name>A0AAD4WTZ1_PRUDU</name>